<sequence>MGPYEYVVSRIDGDYAVLRRTDNDTHDEILVARALLPEEVDEGSKLLYEAFQYTLIS</sequence>
<dbReference type="GO" id="GO:0016829">
    <property type="term" value="F:lyase activity"/>
    <property type="evidence" value="ECO:0007669"/>
    <property type="project" value="UniProtKB-KW"/>
</dbReference>
<comment type="caution">
    <text evidence="1">The sequence shown here is derived from an EMBL/GenBank/DDBJ whole genome shotgun (WGS) entry which is preliminary data.</text>
</comment>
<gene>
    <name evidence="1" type="ORF">JQM67_11575</name>
</gene>
<reference evidence="1 2" key="1">
    <citation type="submission" date="2020-12" db="EMBL/GenBank/DDBJ databases">
        <title>Whole genome sequences of gut porcine anaerobes.</title>
        <authorList>
            <person name="Kubasova T."/>
            <person name="Jahodarova E."/>
            <person name="Rychlik I."/>
        </authorList>
    </citation>
    <scope>NUCLEOTIDE SEQUENCE [LARGE SCALE GENOMIC DNA]</scope>
    <source>
        <strain evidence="1 2">An867</strain>
    </source>
</reference>
<keyword evidence="2" id="KW-1185">Reference proteome</keyword>
<evidence type="ECO:0000313" key="2">
    <source>
        <dbReference type="Proteomes" id="UP001299220"/>
    </source>
</evidence>
<organism evidence="1 2">
    <name type="scientific">Anaeromassilibacillus senegalensis</name>
    <dbReference type="NCBI Taxonomy" id="1673717"/>
    <lineage>
        <taxon>Bacteria</taxon>
        <taxon>Bacillati</taxon>
        <taxon>Bacillota</taxon>
        <taxon>Clostridia</taxon>
        <taxon>Eubacteriales</taxon>
        <taxon>Acutalibacteraceae</taxon>
        <taxon>Anaeromassilibacillus</taxon>
    </lineage>
</organism>
<dbReference type="RefSeq" id="WP_235324261.1">
    <property type="nucleotide sequence ID" value="NZ_JAFBIT010000003.1"/>
</dbReference>
<dbReference type="Proteomes" id="UP001299220">
    <property type="component" value="Unassembled WGS sequence"/>
</dbReference>
<dbReference type="EMBL" id="JAFBIT010000003">
    <property type="protein sequence ID" value="MCF2653241.1"/>
    <property type="molecule type" value="Genomic_DNA"/>
</dbReference>
<evidence type="ECO:0000313" key="1">
    <source>
        <dbReference type="EMBL" id="MCF2653241.1"/>
    </source>
</evidence>
<keyword evidence="1" id="KW-0456">Lyase</keyword>
<accession>A0ABS9CQ17</accession>
<protein>
    <submittedName>
        <fullName evidence="1">Chorismate--pyruvate lyase</fullName>
    </submittedName>
</protein>
<name>A0ABS9CQ17_9FIRM</name>
<proteinExistence type="predicted"/>